<protein>
    <submittedName>
        <fullName evidence="1">Uncharacterized protein</fullName>
    </submittedName>
</protein>
<dbReference type="AlphaFoldDB" id="A0A6A7A274"/>
<keyword evidence="2" id="KW-1185">Reference proteome</keyword>
<gene>
    <name evidence="1" type="ORF">CC86DRAFT_22859</name>
</gene>
<accession>A0A6A7A274</accession>
<sequence length="148" mass="16423">MFRGNARVLFWWMIKLASDLAVTWATFVISKTITFYTHSGYAPRDVTLVVGLWVCFPHHISFTRSVGMLLDLAKLGSMLTKKSSSSSLFTETEPLCLREESETSFGTNHVIPCGPQPSMYLVPHSNLRFPLYSLATSPAQPAAAVSYS</sequence>
<dbReference type="EMBL" id="MU006225">
    <property type="protein sequence ID" value="KAF2826968.1"/>
    <property type="molecule type" value="Genomic_DNA"/>
</dbReference>
<dbReference type="Proteomes" id="UP000799424">
    <property type="component" value="Unassembled WGS sequence"/>
</dbReference>
<reference evidence="1" key="1">
    <citation type="journal article" date="2020" name="Stud. Mycol.">
        <title>101 Dothideomycetes genomes: a test case for predicting lifestyles and emergence of pathogens.</title>
        <authorList>
            <person name="Haridas S."/>
            <person name="Albert R."/>
            <person name="Binder M."/>
            <person name="Bloem J."/>
            <person name="Labutti K."/>
            <person name="Salamov A."/>
            <person name="Andreopoulos B."/>
            <person name="Baker S."/>
            <person name="Barry K."/>
            <person name="Bills G."/>
            <person name="Bluhm B."/>
            <person name="Cannon C."/>
            <person name="Castanera R."/>
            <person name="Culley D."/>
            <person name="Daum C."/>
            <person name="Ezra D."/>
            <person name="Gonzalez J."/>
            <person name="Henrissat B."/>
            <person name="Kuo A."/>
            <person name="Liang C."/>
            <person name="Lipzen A."/>
            <person name="Lutzoni F."/>
            <person name="Magnuson J."/>
            <person name="Mondo S."/>
            <person name="Nolan M."/>
            <person name="Ohm R."/>
            <person name="Pangilinan J."/>
            <person name="Park H.-J."/>
            <person name="Ramirez L."/>
            <person name="Alfaro M."/>
            <person name="Sun H."/>
            <person name="Tritt A."/>
            <person name="Yoshinaga Y."/>
            <person name="Zwiers L.-H."/>
            <person name="Turgeon B."/>
            <person name="Goodwin S."/>
            <person name="Spatafora J."/>
            <person name="Crous P."/>
            <person name="Grigoriev I."/>
        </authorList>
    </citation>
    <scope>NUCLEOTIDE SEQUENCE</scope>
    <source>
        <strain evidence="1">CBS 113818</strain>
    </source>
</reference>
<organism evidence="1 2">
    <name type="scientific">Ophiobolus disseminans</name>
    <dbReference type="NCBI Taxonomy" id="1469910"/>
    <lineage>
        <taxon>Eukaryota</taxon>
        <taxon>Fungi</taxon>
        <taxon>Dikarya</taxon>
        <taxon>Ascomycota</taxon>
        <taxon>Pezizomycotina</taxon>
        <taxon>Dothideomycetes</taxon>
        <taxon>Pleosporomycetidae</taxon>
        <taxon>Pleosporales</taxon>
        <taxon>Pleosporineae</taxon>
        <taxon>Phaeosphaeriaceae</taxon>
        <taxon>Ophiobolus</taxon>
    </lineage>
</organism>
<proteinExistence type="predicted"/>
<evidence type="ECO:0000313" key="2">
    <source>
        <dbReference type="Proteomes" id="UP000799424"/>
    </source>
</evidence>
<name>A0A6A7A274_9PLEO</name>
<evidence type="ECO:0000313" key="1">
    <source>
        <dbReference type="EMBL" id="KAF2826968.1"/>
    </source>
</evidence>